<sequence>MRAHEAVWHTCKAPLVVASPPCASSPKPNPRTKLQNENAARFFRTITPSRRLLRCCVTKFITGGLSRRASFIGHQQSEEKLP</sequence>
<dbReference type="Proteomes" id="UP001434883">
    <property type="component" value="Unassembled WGS sequence"/>
</dbReference>
<gene>
    <name evidence="1" type="ORF">XENOCAPTIV_003092</name>
</gene>
<comment type="caution">
    <text evidence="1">The sequence shown here is derived from an EMBL/GenBank/DDBJ whole genome shotgun (WGS) entry which is preliminary data.</text>
</comment>
<evidence type="ECO:0000313" key="1">
    <source>
        <dbReference type="EMBL" id="MEQ2218427.1"/>
    </source>
</evidence>
<proteinExistence type="predicted"/>
<reference evidence="1 2" key="1">
    <citation type="submission" date="2021-06" db="EMBL/GenBank/DDBJ databases">
        <authorList>
            <person name="Palmer J.M."/>
        </authorList>
    </citation>
    <scope>NUCLEOTIDE SEQUENCE [LARGE SCALE GENOMIC DNA]</scope>
    <source>
        <strain evidence="1 2">XC_2019</strain>
        <tissue evidence="1">Muscle</tissue>
    </source>
</reference>
<dbReference type="EMBL" id="JAHRIN010076939">
    <property type="protein sequence ID" value="MEQ2218427.1"/>
    <property type="molecule type" value="Genomic_DNA"/>
</dbReference>
<organism evidence="1 2">
    <name type="scientific">Xenoophorus captivus</name>
    <dbReference type="NCBI Taxonomy" id="1517983"/>
    <lineage>
        <taxon>Eukaryota</taxon>
        <taxon>Metazoa</taxon>
        <taxon>Chordata</taxon>
        <taxon>Craniata</taxon>
        <taxon>Vertebrata</taxon>
        <taxon>Euteleostomi</taxon>
        <taxon>Actinopterygii</taxon>
        <taxon>Neopterygii</taxon>
        <taxon>Teleostei</taxon>
        <taxon>Neoteleostei</taxon>
        <taxon>Acanthomorphata</taxon>
        <taxon>Ovalentaria</taxon>
        <taxon>Atherinomorphae</taxon>
        <taxon>Cyprinodontiformes</taxon>
        <taxon>Goodeidae</taxon>
        <taxon>Xenoophorus</taxon>
    </lineage>
</organism>
<protein>
    <recommendedName>
        <fullName evidence="3">Secreted protein</fullName>
    </recommendedName>
</protein>
<name>A0ABV0SEQ2_9TELE</name>
<evidence type="ECO:0000313" key="2">
    <source>
        <dbReference type="Proteomes" id="UP001434883"/>
    </source>
</evidence>
<keyword evidence="2" id="KW-1185">Reference proteome</keyword>
<accession>A0ABV0SEQ2</accession>
<evidence type="ECO:0008006" key="3">
    <source>
        <dbReference type="Google" id="ProtNLM"/>
    </source>
</evidence>